<evidence type="ECO:0000313" key="4">
    <source>
        <dbReference type="Proteomes" id="UP000320386"/>
    </source>
</evidence>
<dbReference type="RefSeq" id="WP_236254307.1">
    <property type="nucleotide sequence ID" value="NZ_CP036280.1"/>
</dbReference>
<dbReference type="InterPro" id="IPR036677">
    <property type="entry name" value="EutN_CcmL_sf"/>
</dbReference>
<evidence type="ECO:0000256" key="1">
    <source>
        <dbReference type="ARBA" id="ARBA00024322"/>
    </source>
</evidence>
<gene>
    <name evidence="3" type="ORF">Pan265_18690</name>
</gene>
<reference evidence="3 4" key="1">
    <citation type="submission" date="2019-02" db="EMBL/GenBank/DDBJ databases">
        <title>Deep-cultivation of Planctomycetes and their phenomic and genomic characterization uncovers novel biology.</title>
        <authorList>
            <person name="Wiegand S."/>
            <person name="Jogler M."/>
            <person name="Boedeker C."/>
            <person name="Pinto D."/>
            <person name="Vollmers J."/>
            <person name="Rivas-Marin E."/>
            <person name="Kohn T."/>
            <person name="Peeters S.H."/>
            <person name="Heuer A."/>
            <person name="Rast P."/>
            <person name="Oberbeckmann S."/>
            <person name="Bunk B."/>
            <person name="Jeske O."/>
            <person name="Meyerdierks A."/>
            <person name="Storesund J.E."/>
            <person name="Kallscheuer N."/>
            <person name="Luecker S."/>
            <person name="Lage O.M."/>
            <person name="Pohl T."/>
            <person name="Merkel B.J."/>
            <person name="Hornburger P."/>
            <person name="Mueller R.-W."/>
            <person name="Bruemmer F."/>
            <person name="Labrenz M."/>
            <person name="Spormann A.M."/>
            <person name="Op den Camp H."/>
            <person name="Overmann J."/>
            <person name="Amann R."/>
            <person name="Jetten M.S.M."/>
            <person name="Mascher T."/>
            <person name="Medema M.H."/>
            <person name="Devos D.P."/>
            <person name="Kaster A.-K."/>
            <person name="Ovreas L."/>
            <person name="Rohde M."/>
            <person name="Galperin M.Y."/>
            <person name="Jogler C."/>
        </authorList>
    </citation>
    <scope>NUCLEOTIDE SEQUENCE [LARGE SCALE GENOMIC DNA]</scope>
    <source>
        <strain evidence="3 4">Pan265</strain>
    </source>
</reference>
<dbReference type="Gene3D" id="2.40.50.220">
    <property type="entry name" value="EutN/Ccml"/>
    <property type="match status" value="1"/>
</dbReference>
<protein>
    <submittedName>
        <fullName evidence="3">Ethanolamine utilization protein EutN/carboxysome</fullName>
    </submittedName>
</protein>
<dbReference type="AlphaFoldDB" id="A0A518BYF7"/>
<keyword evidence="4" id="KW-1185">Reference proteome</keyword>
<dbReference type="Pfam" id="PF03319">
    <property type="entry name" value="EutN_CcmL"/>
    <property type="match status" value="1"/>
</dbReference>
<comment type="subcellular location">
    <subcellularLocation>
        <location evidence="1">Bacterial microcompartment</location>
    </subcellularLocation>
</comment>
<dbReference type="GO" id="GO:0031469">
    <property type="term" value="C:bacterial microcompartment"/>
    <property type="evidence" value="ECO:0007669"/>
    <property type="project" value="UniProtKB-SubCell"/>
</dbReference>
<organism evidence="3 4">
    <name type="scientific">Mucisphaera calidilacus</name>
    <dbReference type="NCBI Taxonomy" id="2527982"/>
    <lineage>
        <taxon>Bacteria</taxon>
        <taxon>Pseudomonadati</taxon>
        <taxon>Planctomycetota</taxon>
        <taxon>Phycisphaerae</taxon>
        <taxon>Phycisphaerales</taxon>
        <taxon>Phycisphaeraceae</taxon>
        <taxon>Mucisphaera</taxon>
    </lineage>
</organism>
<keyword evidence="2" id="KW-1283">Bacterial microcompartment</keyword>
<dbReference type="Proteomes" id="UP000320386">
    <property type="component" value="Chromosome"/>
</dbReference>
<proteinExistence type="predicted"/>
<dbReference type="KEGG" id="mcad:Pan265_18690"/>
<evidence type="ECO:0000256" key="2">
    <source>
        <dbReference type="ARBA" id="ARBA00024446"/>
    </source>
</evidence>
<accession>A0A518BYF7</accession>
<sequence>MRIARVIGNVTLGKSLNGFPPGQLLIGEVLDGPALAGIKSSKPRQSPMPESLVVFDSLGAGIGAVIAISEGREAAAPFHPGKAPVDAYNAAILDQIEWNT</sequence>
<name>A0A518BYF7_9BACT</name>
<dbReference type="PROSITE" id="PS51932">
    <property type="entry name" value="BMV"/>
    <property type="match status" value="1"/>
</dbReference>
<dbReference type="EMBL" id="CP036280">
    <property type="protein sequence ID" value="QDU72009.1"/>
    <property type="molecule type" value="Genomic_DNA"/>
</dbReference>
<dbReference type="InterPro" id="IPR004992">
    <property type="entry name" value="EutN_CcmL"/>
</dbReference>
<dbReference type="SUPFAM" id="SSF159133">
    <property type="entry name" value="EutN/CcmL-like"/>
    <property type="match status" value="1"/>
</dbReference>
<evidence type="ECO:0000313" key="3">
    <source>
        <dbReference type="EMBL" id="QDU72009.1"/>
    </source>
</evidence>